<organism evidence="2 3">
    <name type="scientific">Mortierella alpina</name>
    <name type="common">Oleaginous fungus</name>
    <name type="synonym">Mortierella renispora</name>
    <dbReference type="NCBI Taxonomy" id="64518"/>
    <lineage>
        <taxon>Eukaryota</taxon>
        <taxon>Fungi</taxon>
        <taxon>Fungi incertae sedis</taxon>
        <taxon>Mucoromycota</taxon>
        <taxon>Mortierellomycotina</taxon>
        <taxon>Mortierellomycetes</taxon>
        <taxon>Mortierellales</taxon>
        <taxon>Mortierellaceae</taxon>
        <taxon>Mortierella</taxon>
    </lineage>
</organism>
<feature type="non-terminal residue" evidence="2">
    <location>
        <position position="74"/>
    </location>
</feature>
<dbReference type="AlphaFoldDB" id="A0A9P6IWU0"/>
<protein>
    <submittedName>
        <fullName evidence="2">Uncharacterized protein</fullName>
    </submittedName>
</protein>
<dbReference type="EMBL" id="JAAAHY010001206">
    <property type="protein sequence ID" value="KAF9951409.1"/>
    <property type="molecule type" value="Genomic_DNA"/>
</dbReference>
<accession>A0A9P6IWU0</accession>
<reference evidence="2" key="1">
    <citation type="journal article" date="2020" name="Fungal Divers.">
        <title>Resolving the Mortierellaceae phylogeny through synthesis of multi-gene phylogenetics and phylogenomics.</title>
        <authorList>
            <person name="Vandepol N."/>
            <person name="Liber J."/>
            <person name="Desiro A."/>
            <person name="Na H."/>
            <person name="Kennedy M."/>
            <person name="Barry K."/>
            <person name="Grigoriev I.V."/>
            <person name="Miller A.N."/>
            <person name="O'Donnell K."/>
            <person name="Stajich J.E."/>
            <person name="Bonito G."/>
        </authorList>
    </citation>
    <scope>NUCLEOTIDE SEQUENCE</scope>
    <source>
        <strain evidence="2">CK1249</strain>
    </source>
</reference>
<keyword evidence="3" id="KW-1185">Reference proteome</keyword>
<evidence type="ECO:0000256" key="1">
    <source>
        <dbReference type="SAM" id="MobiDB-lite"/>
    </source>
</evidence>
<comment type="caution">
    <text evidence="2">The sequence shown here is derived from an EMBL/GenBank/DDBJ whole genome shotgun (WGS) entry which is preliminary data.</text>
</comment>
<sequence>MLATDYSATPPGSLKNMGSINNWSQENRDDRRASTNSGAGGGHFEGRNESNHGASGLYRNTGAVDKTRGRGAAS</sequence>
<name>A0A9P6IWU0_MORAP</name>
<proteinExistence type="predicted"/>
<dbReference type="Proteomes" id="UP000738359">
    <property type="component" value="Unassembled WGS sequence"/>
</dbReference>
<gene>
    <name evidence="2" type="ORF">BGZ70_001000</name>
</gene>
<evidence type="ECO:0000313" key="3">
    <source>
        <dbReference type="Proteomes" id="UP000738359"/>
    </source>
</evidence>
<feature type="compositionally biased region" description="Polar residues" evidence="1">
    <location>
        <begin position="16"/>
        <end position="25"/>
    </location>
</feature>
<feature type="region of interest" description="Disordered" evidence="1">
    <location>
        <begin position="1"/>
        <end position="74"/>
    </location>
</feature>
<evidence type="ECO:0000313" key="2">
    <source>
        <dbReference type="EMBL" id="KAF9951409.1"/>
    </source>
</evidence>